<dbReference type="Proteomes" id="UP000616151">
    <property type="component" value="Unassembled WGS sequence"/>
</dbReference>
<protein>
    <submittedName>
        <fullName evidence="1">Acetate--CoA ligase family protein</fullName>
    </submittedName>
</protein>
<keyword evidence="2" id="KW-1185">Reference proteome</keyword>
<evidence type="ECO:0000313" key="1">
    <source>
        <dbReference type="EMBL" id="MBK1867171.1"/>
    </source>
</evidence>
<sequence>MNSHDVTMARSDKIASAHRLDPLLKPRSIAFVGASTRANTPGNSMIRAVKRDGFAGVVYAINQKYAEVEGVACFPDLASLPEIVDHVVLGVANEHLETGLKDAIRHGAKAITIFASCNLPGEHDTLADRLQAIAREAGIVICGGNSMGFVNPTQALVVSGYMAKHRLMPGGAALITQSGSAFSALAYNDQRLKFSLAVSSGRELTVSTADYIDWALDQPETRVIGLFLETARDPEAFKVSLAKAEARRIPVIVLKVGRTEMSAAFAASHSGAIAGDNAAYEALFVKHGVISVETLDSLAAHLLLFSTVKPASKGGLASIHDSGGEREMVADLATRFGVPFARINQATKDRLAQHLDDGLKPDNPLDVWGTGRDFETHVEACLEALVDDPDTAIGVMFEDIRTGSYITEGFTAAAIRVARRSDKPVALVTNYAALDHREVALKVTEAGVPVIDGTEEGLGAIRNLLAFRDHSPLTPAPRPNNPKRDQWRSRLAKGSLNESEGLALLADYGIRVPRHYRAEKLDDTLAAARAIGFPVALKTAAAGIQHKSDQQGVVLGLRTEDELSNAYRDMAARLGPAILVAEMAPKGVEIAFGLIRDPQFGPYLMVASGGIWIELLKDRTVAMAPLDRERARRLIDTLRMRPLLDGKRGQAPADIEALIQAVLALSAIAEELGDLIAEMDVNPLIVSASGAIAVDALVVSAKRKS</sequence>
<accession>A0ACC5R3V4</accession>
<dbReference type="EMBL" id="JAENHL010000007">
    <property type="protein sequence ID" value="MBK1867171.1"/>
    <property type="molecule type" value="Genomic_DNA"/>
</dbReference>
<name>A0ACC5R3V4_9HYPH</name>
<gene>
    <name evidence="1" type="ORF">JHL16_12515</name>
</gene>
<proteinExistence type="predicted"/>
<evidence type="ECO:0000313" key="2">
    <source>
        <dbReference type="Proteomes" id="UP000616151"/>
    </source>
</evidence>
<keyword evidence="1" id="KW-0436">Ligase</keyword>
<reference evidence="1" key="1">
    <citation type="submission" date="2021-01" db="EMBL/GenBank/DDBJ databases">
        <authorList>
            <person name="Sun Q."/>
        </authorList>
    </citation>
    <scope>NUCLEOTIDE SEQUENCE</scope>
    <source>
        <strain evidence="1">YIM B02566</strain>
    </source>
</reference>
<comment type="caution">
    <text evidence="1">The sequence shown here is derived from an EMBL/GenBank/DDBJ whole genome shotgun (WGS) entry which is preliminary data.</text>
</comment>
<organism evidence="1 2">
    <name type="scientific">Taklimakanibacter albus</name>
    <dbReference type="NCBI Taxonomy" id="2800327"/>
    <lineage>
        <taxon>Bacteria</taxon>
        <taxon>Pseudomonadati</taxon>
        <taxon>Pseudomonadota</taxon>
        <taxon>Alphaproteobacteria</taxon>
        <taxon>Hyphomicrobiales</taxon>
        <taxon>Aestuariivirgaceae</taxon>
        <taxon>Taklimakanibacter</taxon>
    </lineage>
</organism>